<organism evidence="3 4">
    <name type="scientific">Candidatus Macondimonas diazotrophica</name>
    <dbReference type="NCBI Taxonomy" id="2305248"/>
    <lineage>
        <taxon>Bacteria</taxon>
        <taxon>Pseudomonadati</taxon>
        <taxon>Pseudomonadota</taxon>
        <taxon>Gammaproteobacteria</taxon>
        <taxon>Chromatiales</taxon>
        <taxon>Ectothiorhodospiraceae</taxon>
        <taxon>Candidatus Macondimonas</taxon>
    </lineage>
</organism>
<accession>A0A4Z0F8S9</accession>
<proteinExistence type="predicted"/>
<dbReference type="RefSeq" id="WP_135282309.1">
    <property type="nucleotide sequence ID" value="NZ_SRIO01000013.1"/>
</dbReference>
<dbReference type="InterPro" id="IPR046158">
    <property type="entry name" value="DUF6160"/>
</dbReference>
<evidence type="ECO:0000313" key="4">
    <source>
        <dbReference type="Proteomes" id="UP000297890"/>
    </source>
</evidence>
<evidence type="ECO:0000259" key="2">
    <source>
        <dbReference type="Pfam" id="PF19657"/>
    </source>
</evidence>
<evidence type="ECO:0000256" key="1">
    <source>
        <dbReference type="SAM" id="SignalP"/>
    </source>
</evidence>
<dbReference type="Pfam" id="PF19657">
    <property type="entry name" value="DUF6160"/>
    <property type="match status" value="1"/>
</dbReference>
<keyword evidence="1" id="KW-0732">Signal</keyword>
<dbReference type="AlphaFoldDB" id="A0A4Z0F8S9"/>
<dbReference type="Proteomes" id="UP000297890">
    <property type="component" value="Unassembled WGS sequence"/>
</dbReference>
<feature type="domain" description="DUF6160" evidence="2">
    <location>
        <begin position="3"/>
        <end position="41"/>
    </location>
</feature>
<reference evidence="3 4" key="1">
    <citation type="journal article" date="2019" name="ISME J.">
        <title>Candidatus Macondimonas diazotrophica, a novel gammaproteobacterial genus dominating crude-oil-contaminated coastal sediments.</title>
        <authorList>
            <person name="Karthikeyan S."/>
            <person name="Konstantinidis K."/>
        </authorList>
    </citation>
    <scope>NUCLEOTIDE SEQUENCE [LARGE SCALE GENOMIC DNA]</scope>
    <source>
        <strain evidence="3 4">KTK01</strain>
    </source>
</reference>
<feature type="chain" id="PRO_5021336431" description="DUF6160 domain-containing protein" evidence="1">
    <location>
        <begin position="22"/>
        <end position="102"/>
    </location>
</feature>
<sequence>MKLKLLSMSCALAALPLLAQAEMNDMSNAALSDVHGQALSIARDKGRSFSFDTTSDTMSFSKGSLLDIDASGMVFGYGFTLTDLGWDRNRGFSLSWTAPVVP</sequence>
<gene>
    <name evidence="3" type="ORF">E4680_10215</name>
</gene>
<name>A0A4Z0F8S9_9GAMM</name>
<comment type="caution">
    <text evidence="3">The sequence shown here is derived from an EMBL/GenBank/DDBJ whole genome shotgun (WGS) entry which is preliminary data.</text>
</comment>
<evidence type="ECO:0000313" key="3">
    <source>
        <dbReference type="EMBL" id="TFZ82023.1"/>
    </source>
</evidence>
<protein>
    <recommendedName>
        <fullName evidence="2">DUF6160 domain-containing protein</fullName>
    </recommendedName>
</protein>
<feature type="signal peptide" evidence="1">
    <location>
        <begin position="1"/>
        <end position="21"/>
    </location>
</feature>
<keyword evidence="4" id="KW-1185">Reference proteome</keyword>
<dbReference type="EMBL" id="SRIO01000013">
    <property type="protein sequence ID" value="TFZ82023.1"/>
    <property type="molecule type" value="Genomic_DNA"/>
</dbReference>